<gene>
    <name evidence="1" type="ORF">METZ01_LOCUS384189</name>
</gene>
<sequence>MSDVQEFTSTKSFFNFPCAHRQYKHDGNCHLIHGYSRSFRIVFGAQTMTKEGFLVDYGDLDELKHWLDENYDHTLVIDIDDPWMDTFKKMHEAGVCKLIVQEEGPGMEGTAMRICNHADEWLRKRSKGRAWVISVEAFENEKNSSIYTNPDAGFKGWGE</sequence>
<accession>A0A382UBV2</accession>
<dbReference type="Gene3D" id="3.30.479.10">
    <property type="entry name" value="6-pyruvoyl tetrahydropterin synthase/QueD"/>
    <property type="match status" value="1"/>
</dbReference>
<dbReference type="EMBL" id="UINC01142786">
    <property type="protein sequence ID" value="SVD31335.1"/>
    <property type="molecule type" value="Genomic_DNA"/>
</dbReference>
<name>A0A382UBV2_9ZZZZ</name>
<dbReference type="InterPro" id="IPR038418">
    <property type="entry name" value="6-PTP_synth/QueD_sf"/>
</dbReference>
<proteinExistence type="predicted"/>
<protein>
    <recommendedName>
        <fullName evidence="2">6-pyruvoyl tetrahydrobiopterin synthase</fullName>
    </recommendedName>
</protein>
<evidence type="ECO:0000313" key="1">
    <source>
        <dbReference type="EMBL" id="SVD31335.1"/>
    </source>
</evidence>
<dbReference type="AlphaFoldDB" id="A0A382UBV2"/>
<organism evidence="1">
    <name type="scientific">marine metagenome</name>
    <dbReference type="NCBI Taxonomy" id="408172"/>
    <lineage>
        <taxon>unclassified sequences</taxon>
        <taxon>metagenomes</taxon>
        <taxon>ecological metagenomes</taxon>
    </lineage>
</organism>
<dbReference type="SUPFAM" id="SSF55620">
    <property type="entry name" value="Tetrahydrobiopterin biosynthesis enzymes-like"/>
    <property type="match status" value="1"/>
</dbReference>
<evidence type="ECO:0008006" key="2">
    <source>
        <dbReference type="Google" id="ProtNLM"/>
    </source>
</evidence>
<reference evidence="1" key="1">
    <citation type="submission" date="2018-05" db="EMBL/GenBank/DDBJ databases">
        <authorList>
            <person name="Lanie J.A."/>
            <person name="Ng W.-L."/>
            <person name="Kazmierczak K.M."/>
            <person name="Andrzejewski T.M."/>
            <person name="Davidsen T.M."/>
            <person name="Wayne K.J."/>
            <person name="Tettelin H."/>
            <person name="Glass J.I."/>
            <person name="Rusch D."/>
            <person name="Podicherti R."/>
            <person name="Tsui H.-C.T."/>
            <person name="Winkler M.E."/>
        </authorList>
    </citation>
    <scope>NUCLEOTIDE SEQUENCE</scope>
</reference>
<dbReference type="Pfam" id="PF01242">
    <property type="entry name" value="PTPS"/>
    <property type="match status" value="1"/>
</dbReference>
<dbReference type="InterPro" id="IPR007115">
    <property type="entry name" value="6-PTP_synth/QueD"/>
</dbReference>